<evidence type="ECO:0000313" key="1">
    <source>
        <dbReference type="EMBL" id="QLF71534.1"/>
    </source>
</evidence>
<reference evidence="1 2" key="1">
    <citation type="submission" date="2020-06" db="EMBL/GenBank/DDBJ databases">
        <title>Genome sequence of Rhizobium sp strain ADMK78.</title>
        <authorList>
            <person name="Rahi P."/>
        </authorList>
    </citation>
    <scope>NUCLEOTIDE SEQUENCE [LARGE SCALE GENOMIC DNA]</scope>
    <source>
        <strain evidence="1 2">ADMK78</strain>
        <plasmid evidence="1 2">pPRADMK78_01</plasmid>
    </source>
</reference>
<dbReference type="Proteomes" id="UP000308530">
    <property type="component" value="Plasmid pPRADMK78_01"/>
</dbReference>
<keyword evidence="1" id="KW-0614">Plasmid</keyword>
<dbReference type="Pfam" id="PF12915">
    <property type="entry name" value="DUF3833"/>
    <property type="match status" value="1"/>
</dbReference>
<evidence type="ECO:0000313" key="2">
    <source>
        <dbReference type="Proteomes" id="UP000308530"/>
    </source>
</evidence>
<sequence length="157" mass="17875">MVPSDPPSSSVLLEEFFSGRLQGWGLTLGRFGGEKNRFTLQAEGEWNPVSRTLKLYETYFFDDGHQDDLTWKIIKSSGKDYQGFETRIAGSARGIQNDSLFCWKYRRDVPGKDGSSTRLGFNDRFFFHDEHHMTAHASLTLLGVEVATLHAFYQRAA</sequence>
<dbReference type="RefSeq" id="WP_171033710.1">
    <property type="nucleotide sequence ID" value="NZ_CP058351.1"/>
</dbReference>
<organism evidence="1 2">
    <name type="scientific">Peteryoungia desertarenae</name>
    <dbReference type="NCBI Taxonomy" id="1813451"/>
    <lineage>
        <taxon>Bacteria</taxon>
        <taxon>Pseudomonadati</taxon>
        <taxon>Pseudomonadota</taxon>
        <taxon>Alphaproteobacteria</taxon>
        <taxon>Hyphomicrobiales</taxon>
        <taxon>Rhizobiaceae</taxon>
        <taxon>Peteryoungia</taxon>
    </lineage>
</organism>
<proteinExistence type="predicted"/>
<accession>A0ABX6QSQ8</accession>
<protein>
    <submittedName>
        <fullName evidence="1">DUF3833 family protein</fullName>
    </submittedName>
</protein>
<dbReference type="InterPro" id="IPR024409">
    <property type="entry name" value="DUF3833"/>
</dbReference>
<keyword evidence="2" id="KW-1185">Reference proteome</keyword>
<name>A0ABX6QSQ8_9HYPH</name>
<gene>
    <name evidence="1" type="ORF">FE840_017835</name>
</gene>
<dbReference type="EMBL" id="CP058351">
    <property type="protein sequence ID" value="QLF71534.1"/>
    <property type="molecule type" value="Genomic_DNA"/>
</dbReference>
<geneLocation type="plasmid" evidence="1 2">
    <name>pPRADMK78_01</name>
</geneLocation>